<evidence type="ECO:0000256" key="12">
    <source>
        <dbReference type="PIRSR" id="PIRSR601287-1"/>
    </source>
</evidence>
<comment type="subunit">
    <text evidence="4">Homotrimer.</text>
</comment>
<dbReference type="Pfam" id="PF07731">
    <property type="entry name" value="Cu-oxidase_2"/>
    <property type="match status" value="1"/>
</dbReference>
<dbReference type="PANTHER" id="PTHR11709:SF394">
    <property type="entry name" value="FI03373P-RELATED"/>
    <property type="match status" value="1"/>
</dbReference>
<dbReference type="Proteomes" id="UP000231962">
    <property type="component" value="Unassembled WGS sequence"/>
</dbReference>
<evidence type="ECO:0000256" key="9">
    <source>
        <dbReference type="ARBA" id="ARBA00023002"/>
    </source>
</evidence>
<evidence type="ECO:0000313" key="18">
    <source>
        <dbReference type="Proteomes" id="UP000231990"/>
    </source>
</evidence>
<keyword evidence="10 12" id="KW-0186">Copper</keyword>
<evidence type="ECO:0000259" key="13">
    <source>
        <dbReference type="Pfam" id="PF07731"/>
    </source>
</evidence>
<dbReference type="AlphaFoldDB" id="A0A2M9ZLI5"/>
<evidence type="ECO:0000259" key="14">
    <source>
        <dbReference type="Pfam" id="PF07732"/>
    </source>
</evidence>
<comment type="cofactor">
    <cofactor evidence="2 12">
        <name>Cu(2+)</name>
        <dbReference type="ChEBI" id="CHEBI:29036"/>
    </cofactor>
</comment>
<dbReference type="EC" id="1.7.2.1" evidence="5"/>
<evidence type="ECO:0000256" key="10">
    <source>
        <dbReference type="ARBA" id="ARBA00023008"/>
    </source>
</evidence>
<reference evidence="17 18" key="1">
    <citation type="submission" date="2017-07" db="EMBL/GenBank/DDBJ databases">
        <title>Leptospira spp. isolated from tropical soils.</title>
        <authorList>
            <person name="Thibeaux R."/>
            <person name="Iraola G."/>
            <person name="Ferres I."/>
            <person name="Bierque E."/>
            <person name="Girault D."/>
            <person name="Soupe-Gilbert M.-E."/>
            <person name="Picardeau M."/>
            <person name="Goarant C."/>
        </authorList>
    </citation>
    <scope>NUCLEOTIDE SEQUENCE [LARGE SCALE GENOMIC DNA]</scope>
    <source>
        <strain evidence="16 18">FH1-B-B1</strain>
        <strain evidence="15 17">FH1-B-C1</strain>
    </source>
</reference>
<evidence type="ECO:0000256" key="4">
    <source>
        <dbReference type="ARBA" id="ARBA00011233"/>
    </source>
</evidence>
<comment type="caution">
    <text evidence="16">The sequence shown here is derived from an EMBL/GenBank/DDBJ whole genome shotgun (WGS) entry which is preliminary data.</text>
</comment>
<dbReference type="InterPro" id="IPR001287">
    <property type="entry name" value="NO2-reductase_Cu"/>
</dbReference>
<feature type="domain" description="Plastocyanin-like" evidence="14">
    <location>
        <begin position="98"/>
        <end position="200"/>
    </location>
</feature>
<dbReference type="OrthoDB" id="9757546at2"/>
<feature type="binding site" description="type 1 copper site" evidence="12">
    <location>
        <position position="315"/>
    </location>
    <ligand>
        <name>Cu cation</name>
        <dbReference type="ChEBI" id="CHEBI:23378"/>
        <label>1</label>
    </ligand>
</feature>
<dbReference type="GO" id="GO:0005507">
    <property type="term" value="F:copper ion binding"/>
    <property type="evidence" value="ECO:0007669"/>
    <property type="project" value="InterPro"/>
</dbReference>
<keyword evidence="9" id="KW-0560">Oxidoreductase</keyword>
<dbReference type="CDD" id="cd11024">
    <property type="entry name" value="CuRO_1_2DMCO_NIR_like"/>
    <property type="match status" value="1"/>
</dbReference>
<organism evidence="16 18">
    <name type="scientific">Leptospira perolatii</name>
    <dbReference type="NCBI Taxonomy" id="2023191"/>
    <lineage>
        <taxon>Bacteria</taxon>
        <taxon>Pseudomonadati</taxon>
        <taxon>Spirochaetota</taxon>
        <taxon>Spirochaetia</taxon>
        <taxon>Leptospirales</taxon>
        <taxon>Leptospiraceae</taxon>
        <taxon>Leptospira</taxon>
    </lineage>
</organism>
<dbReference type="InterPro" id="IPR011706">
    <property type="entry name" value="Cu-oxidase_C"/>
</dbReference>
<dbReference type="InterPro" id="IPR008972">
    <property type="entry name" value="Cupredoxin"/>
</dbReference>
<proteinExistence type="inferred from homology"/>
<evidence type="ECO:0000256" key="6">
    <source>
        <dbReference type="ARBA" id="ARBA00017290"/>
    </source>
</evidence>
<feature type="binding site" description="type 1 copper site" evidence="12">
    <location>
        <position position="178"/>
    </location>
    <ligand>
        <name>Cu cation</name>
        <dbReference type="ChEBI" id="CHEBI:23378"/>
        <label>1</label>
    </ligand>
</feature>
<dbReference type="PANTHER" id="PTHR11709">
    <property type="entry name" value="MULTI-COPPER OXIDASE"/>
    <property type="match status" value="1"/>
</dbReference>
<comment type="cofactor">
    <cofactor evidence="1 12">
        <name>Cu(+)</name>
        <dbReference type="ChEBI" id="CHEBI:49552"/>
    </cofactor>
</comment>
<dbReference type="Gene3D" id="2.60.40.420">
    <property type="entry name" value="Cupredoxins - blue copper proteins"/>
    <property type="match status" value="2"/>
</dbReference>
<dbReference type="Pfam" id="PF07732">
    <property type="entry name" value="Cu-oxidase_3"/>
    <property type="match status" value="1"/>
</dbReference>
<gene>
    <name evidence="15" type="ORF">CH360_06855</name>
    <name evidence="16" type="ORF">CH373_12115</name>
</gene>
<evidence type="ECO:0000313" key="17">
    <source>
        <dbReference type="Proteomes" id="UP000231962"/>
    </source>
</evidence>
<protein>
    <recommendedName>
        <fullName evidence="6">Copper-containing nitrite reductase</fullName>
        <ecNumber evidence="5">1.7.2.1</ecNumber>
    </recommendedName>
</protein>
<evidence type="ECO:0000256" key="2">
    <source>
        <dbReference type="ARBA" id="ARBA00001973"/>
    </source>
</evidence>
<keyword evidence="7 12" id="KW-0479">Metal-binding</keyword>
<sequence length="331" mass="35974">MGIGGAGIVAGAGISRATGDGKEGALCELRPTGTVGISASTRAPGQPGGNSYGSMVHPPMQLDPSFLSRMELHSSLPKPVSGSLVKSDISILEMPLTVAHNTVVDAWTFNGLVPGPVLRAREGQMMEVTFRNLSVHPHSIHFHGSHDPGEDGWEPVVPGDQKVYKIQAGPAGFHPYHCHVPPLSSHMAKGLYGGFIVDPPGGRSPAYEFMLILSGWDLKEKGKNDIYCWNGIAGFYDRYPIKVPVGKKIRLYIANMTEYDPVASFHLHSQTFDVFRTGTRKVPDDHTDVVTLGQTERVVVEFTLKKRGRYMFHPHQTHMADSGAMGWIVGI</sequence>
<name>A0A2M9ZLI5_9LEPT</name>
<feature type="binding site" description="type 1 copper site" evidence="12">
    <location>
        <position position="186"/>
    </location>
    <ligand>
        <name>Cu cation</name>
        <dbReference type="ChEBI" id="CHEBI:23378"/>
        <label>1</label>
    </ligand>
</feature>
<feature type="domain" description="Plastocyanin-like" evidence="13">
    <location>
        <begin position="230"/>
        <end position="328"/>
    </location>
</feature>
<keyword evidence="17" id="KW-1185">Reference proteome</keyword>
<evidence type="ECO:0000256" key="11">
    <source>
        <dbReference type="ARBA" id="ARBA00049340"/>
    </source>
</evidence>
<dbReference type="InterPro" id="IPR045087">
    <property type="entry name" value="Cu-oxidase_fam"/>
</dbReference>
<dbReference type="EMBL" id="NPDY01000004">
    <property type="protein sequence ID" value="PJZ70313.1"/>
    <property type="molecule type" value="Genomic_DNA"/>
</dbReference>
<keyword evidence="8" id="KW-0677">Repeat</keyword>
<evidence type="ECO:0000256" key="1">
    <source>
        <dbReference type="ARBA" id="ARBA00001960"/>
    </source>
</evidence>
<feature type="binding site" description="type 1 copper site" evidence="12">
    <location>
        <position position="177"/>
    </location>
    <ligand>
        <name>Cu cation</name>
        <dbReference type="ChEBI" id="CHEBI:23378"/>
        <label>1</label>
    </ligand>
</feature>
<evidence type="ECO:0000256" key="8">
    <source>
        <dbReference type="ARBA" id="ARBA00022737"/>
    </source>
</evidence>
<evidence type="ECO:0000313" key="16">
    <source>
        <dbReference type="EMBL" id="PJZ72803.1"/>
    </source>
</evidence>
<dbReference type="InterPro" id="IPR011707">
    <property type="entry name" value="Cu-oxidase-like_N"/>
</dbReference>
<feature type="binding site" description="type 2 copper site" evidence="12">
    <location>
        <position position="138"/>
    </location>
    <ligand>
        <name>Cu cation</name>
        <dbReference type="ChEBI" id="CHEBI:23378"/>
        <label>2</label>
    </ligand>
</feature>
<dbReference type="Proteomes" id="UP000231990">
    <property type="component" value="Unassembled WGS sequence"/>
</dbReference>
<evidence type="ECO:0000256" key="7">
    <source>
        <dbReference type="ARBA" id="ARBA00022723"/>
    </source>
</evidence>
<comment type="similarity">
    <text evidence="3">Belongs to the multicopper oxidase family.</text>
</comment>
<dbReference type="RefSeq" id="WP_100713275.1">
    <property type="nucleotide sequence ID" value="NZ_NPDY01000004.1"/>
</dbReference>
<feature type="binding site" description="type 1 copper site" evidence="12">
    <location>
        <position position="143"/>
    </location>
    <ligand>
        <name>Cu cation</name>
        <dbReference type="ChEBI" id="CHEBI:23378"/>
        <label>1</label>
    </ligand>
</feature>
<dbReference type="EMBL" id="NPDZ01000007">
    <property type="protein sequence ID" value="PJZ72803.1"/>
    <property type="molecule type" value="Genomic_DNA"/>
</dbReference>
<evidence type="ECO:0000256" key="5">
    <source>
        <dbReference type="ARBA" id="ARBA00011882"/>
    </source>
</evidence>
<dbReference type="SUPFAM" id="SSF49503">
    <property type="entry name" value="Cupredoxins"/>
    <property type="match status" value="2"/>
</dbReference>
<accession>A0A2M9ZLI5</accession>
<dbReference type="GO" id="GO:0050421">
    <property type="term" value="F:nitrite reductase (NO-forming) activity"/>
    <property type="evidence" value="ECO:0007669"/>
    <property type="project" value="UniProtKB-EC"/>
</dbReference>
<evidence type="ECO:0000313" key="15">
    <source>
        <dbReference type="EMBL" id="PJZ70313.1"/>
    </source>
</evidence>
<dbReference type="PRINTS" id="PR00695">
    <property type="entry name" value="CUNO2RDTASE"/>
</dbReference>
<evidence type="ECO:0000256" key="3">
    <source>
        <dbReference type="ARBA" id="ARBA00010609"/>
    </source>
</evidence>
<comment type="catalytic activity">
    <reaction evidence="11">
        <text>nitric oxide + Fe(III)-[cytochrome c] + H2O = Fe(II)-[cytochrome c] + nitrite + 2 H(+)</text>
        <dbReference type="Rhea" id="RHEA:15233"/>
        <dbReference type="Rhea" id="RHEA-COMP:10350"/>
        <dbReference type="Rhea" id="RHEA-COMP:14399"/>
        <dbReference type="ChEBI" id="CHEBI:15377"/>
        <dbReference type="ChEBI" id="CHEBI:15378"/>
        <dbReference type="ChEBI" id="CHEBI:16301"/>
        <dbReference type="ChEBI" id="CHEBI:16480"/>
        <dbReference type="ChEBI" id="CHEBI:29033"/>
        <dbReference type="ChEBI" id="CHEBI:29034"/>
        <dbReference type="EC" id="1.7.2.1"/>
    </reaction>
</comment>